<dbReference type="EMBL" id="JAVDUU010000005">
    <property type="protein sequence ID" value="MDR6945267.1"/>
    <property type="molecule type" value="Genomic_DNA"/>
</dbReference>
<proteinExistence type="predicted"/>
<keyword evidence="1" id="KW-1133">Transmembrane helix</keyword>
<name>A0ABU1TIM7_9SPHI</name>
<evidence type="ECO:0000313" key="3">
    <source>
        <dbReference type="Proteomes" id="UP001247620"/>
    </source>
</evidence>
<feature type="transmembrane region" description="Helical" evidence="1">
    <location>
        <begin position="6"/>
        <end position="34"/>
    </location>
</feature>
<evidence type="ECO:0000256" key="1">
    <source>
        <dbReference type="SAM" id="Phobius"/>
    </source>
</evidence>
<keyword evidence="3" id="KW-1185">Reference proteome</keyword>
<sequence>MQFNFNLIIVVICYINCITITHFYTYFAHILYIICKTTGTSKKTSATGFTFITDDKLGFVSEQHIIANTLPRPNLSQFTPVNVICRHHRSA</sequence>
<reference evidence="2 3" key="1">
    <citation type="submission" date="2023-07" db="EMBL/GenBank/DDBJ databases">
        <title>Sorghum-associated microbial communities from plants grown in Nebraska, USA.</title>
        <authorList>
            <person name="Schachtman D."/>
        </authorList>
    </citation>
    <scope>NUCLEOTIDE SEQUENCE [LARGE SCALE GENOMIC DNA]</scope>
    <source>
        <strain evidence="2 3">3262</strain>
    </source>
</reference>
<evidence type="ECO:0008006" key="4">
    <source>
        <dbReference type="Google" id="ProtNLM"/>
    </source>
</evidence>
<organism evidence="2 3">
    <name type="scientific">Mucilaginibacter pocheonensis</name>
    <dbReference type="NCBI Taxonomy" id="398050"/>
    <lineage>
        <taxon>Bacteria</taxon>
        <taxon>Pseudomonadati</taxon>
        <taxon>Bacteroidota</taxon>
        <taxon>Sphingobacteriia</taxon>
        <taxon>Sphingobacteriales</taxon>
        <taxon>Sphingobacteriaceae</taxon>
        <taxon>Mucilaginibacter</taxon>
    </lineage>
</organism>
<keyword evidence="1" id="KW-0812">Transmembrane</keyword>
<evidence type="ECO:0000313" key="2">
    <source>
        <dbReference type="EMBL" id="MDR6945267.1"/>
    </source>
</evidence>
<protein>
    <recommendedName>
        <fullName evidence="4">Secreted protein</fullName>
    </recommendedName>
</protein>
<accession>A0ABU1TIM7</accession>
<gene>
    <name evidence="2" type="ORF">J2W55_005135</name>
</gene>
<dbReference type="Proteomes" id="UP001247620">
    <property type="component" value="Unassembled WGS sequence"/>
</dbReference>
<keyword evidence="1" id="KW-0472">Membrane</keyword>
<comment type="caution">
    <text evidence="2">The sequence shown here is derived from an EMBL/GenBank/DDBJ whole genome shotgun (WGS) entry which is preliminary data.</text>
</comment>